<reference evidence="1 2" key="1">
    <citation type="submission" date="2019-06" db="EMBL/GenBank/DDBJ databases">
        <authorList>
            <person name="Broberg M."/>
        </authorList>
    </citation>
    <scope>NUCLEOTIDE SEQUENCE [LARGE SCALE GENOMIC DNA]</scope>
</reference>
<evidence type="ECO:0008006" key="3">
    <source>
        <dbReference type="Google" id="ProtNLM"/>
    </source>
</evidence>
<organism evidence="1 2">
    <name type="scientific">Bionectria ochroleuca</name>
    <name type="common">Gliocladium roseum</name>
    <dbReference type="NCBI Taxonomy" id="29856"/>
    <lineage>
        <taxon>Eukaryota</taxon>
        <taxon>Fungi</taxon>
        <taxon>Dikarya</taxon>
        <taxon>Ascomycota</taxon>
        <taxon>Pezizomycotina</taxon>
        <taxon>Sordariomycetes</taxon>
        <taxon>Hypocreomycetidae</taxon>
        <taxon>Hypocreales</taxon>
        <taxon>Bionectriaceae</taxon>
        <taxon>Clonostachys</taxon>
    </lineage>
</organism>
<dbReference type="SUPFAM" id="SSF55729">
    <property type="entry name" value="Acyl-CoA N-acyltransferases (Nat)"/>
    <property type="match status" value="1"/>
</dbReference>
<protein>
    <recommendedName>
        <fullName evidence="3">FR47-like domain-containing protein</fullName>
    </recommendedName>
</protein>
<evidence type="ECO:0000313" key="2">
    <source>
        <dbReference type="Proteomes" id="UP000766486"/>
    </source>
</evidence>
<dbReference type="Gene3D" id="3.40.630.30">
    <property type="match status" value="1"/>
</dbReference>
<keyword evidence="2" id="KW-1185">Reference proteome</keyword>
<name>A0ABY6U983_BIOOC</name>
<dbReference type="InterPro" id="IPR016181">
    <property type="entry name" value="Acyl_CoA_acyltransferase"/>
</dbReference>
<proteinExistence type="predicted"/>
<accession>A0ABY6U983</accession>
<dbReference type="EMBL" id="CABFNS010000774">
    <property type="protein sequence ID" value="VUC27693.1"/>
    <property type="molecule type" value="Genomic_DNA"/>
</dbReference>
<comment type="caution">
    <text evidence="1">The sequence shown here is derived from an EMBL/GenBank/DDBJ whole genome shotgun (WGS) entry which is preliminary data.</text>
</comment>
<dbReference type="Proteomes" id="UP000766486">
    <property type="component" value="Unassembled WGS sequence"/>
</dbReference>
<gene>
    <name evidence="1" type="ORF">CLO192961_LOCUS218183</name>
</gene>
<sequence>MSTIPLYIYDIKQDGGHLSRASSGTTDAWSFAHVIDFLTSRIPQSLPILRAVQLAPKDEGAYLITTALPPLSKREPKEEGPKDMGTESVWTMAYVNRANHPGTEMWTFSSLEMWPLLDGYEQTSQKPHVDPGKLSLPFAHDVCQLATRQLIAILSGIPFKACNDGTTLLHQGENPNSSCIKAGNIHTRIASLLARTSIILKSSPPYGKYLFRTGNDTTASIHDSGEVSGLPPGFRYELIKQSDYAEVMAQNQLIRSTSTLDRLKGVAIRQENTPNVGGPSRLAAFGFAGEDGSVRTLHVDRDFRRMGLAKAVVQRIIGLGFCSPPTSGSFAASEKVQEEHEGSRPLAFCGVLESNEGSIRTFKAIGGTWAWDVFWLWLDLNEAKKAYGIQ</sequence>
<evidence type="ECO:0000313" key="1">
    <source>
        <dbReference type="EMBL" id="VUC27693.1"/>
    </source>
</evidence>